<evidence type="ECO:0000256" key="3">
    <source>
        <dbReference type="ARBA" id="ARBA00012513"/>
    </source>
</evidence>
<dbReference type="Gene3D" id="1.25.10.10">
    <property type="entry name" value="Leucine-rich Repeat Variant"/>
    <property type="match status" value="1"/>
</dbReference>
<dbReference type="InterPro" id="IPR046803">
    <property type="entry name" value="DNAPKcs_CC1-2"/>
</dbReference>
<keyword evidence="4" id="KW-0723">Serine/threonine-protein kinase</keyword>
<dbReference type="PANTHER" id="PTHR11139:SF68">
    <property type="entry name" value="DNA-DEPENDENT PROTEIN KINASE CATALYTIC SUBUNIT"/>
    <property type="match status" value="1"/>
</dbReference>
<evidence type="ECO:0000256" key="10">
    <source>
        <dbReference type="ARBA" id="ARBA00023204"/>
    </source>
</evidence>
<dbReference type="InterPro" id="IPR014009">
    <property type="entry name" value="PIK_FAT"/>
</dbReference>
<dbReference type="GO" id="GO:0000723">
    <property type="term" value="P:telomere maintenance"/>
    <property type="evidence" value="ECO:0007669"/>
    <property type="project" value="TreeGrafter"/>
</dbReference>
<gene>
    <name evidence="15" type="ORF">RN001_004611</name>
</gene>
<keyword evidence="10" id="KW-0234">DNA repair</keyword>
<keyword evidence="7" id="KW-0227">DNA damage</keyword>
<evidence type="ECO:0000313" key="15">
    <source>
        <dbReference type="EMBL" id="KAK4881292.1"/>
    </source>
</evidence>
<evidence type="ECO:0000256" key="8">
    <source>
        <dbReference type="ARBA" id="ARBA00022777"/>
    </source>
</evidence>
<dbReference type="Pfam" id="PF20500">
    <property type="entry name" value="DNA-PKcs_N"/>
    <property type="match status" value="1"/>
</dbReference>
<dbReference type="Pfam" id="PF19704">
    <property type="entry name" value="DNAPKcs_CC5"/>
    <property type="match status" value="2"/>
</dbReference>
<dbReference type="InterPro" id="IPR003152">
    <property type="entry name" value="FATC_dom"/>
</dbReference>
<dbReference type="GO" id="GO:0005524">
    <property type="term" value="F:ATP binding"/>
    <property type="evidence" value="ECO:0007669"/>
    <property type="project" value="UniProtKB-KW"/>
</dbReference>
<dbReference type="PANTHER" id="PTHR11139">
    <property type="entry name" value="ATAXIA TELANGIECTASIA MUTATED ATM -RELATED"/>
    <property type="match status" value="1"/>
</dbReference>
<evidence type="ECO:0000256" key="5">
    <source>
        <dbReference type="ARBA" id="ARBA00022679"/>
    </source>
</evidence>
<dbReference type="EMBL" id="JARPUR010000002">
    <property type="protein sequence ID" value="KAK4881292.1"/>
    <property type="molecule type" value="Genomic_DNA"/>
</dbReference>
<keyword evidence="8" id="KW-0418">Kinase</keyword>
<organism evidence="15 16">
    <name type="scientific">Aquatica leii</name>
    <dbReference type="NCBI Taxonomy" id="1421715"/>
    <lineage>
        <taxon>Eukaryota</taxon>
        <taxon>Metazoa</taxon>
        <taxon>Ecdysozoa</taxon>
        <taxon>Arthropoda</taxon>
        <taxon>Hexapoda</taxon>
        <taxon>Insecta</taxon>
        <taxon>Pterygota</taxon>
        <taxon>Neoptera</taxon>
        <taxon>Endopterygota</taxon>
        <taxon>Coleoptera</taxon>
        <taxon>Polyphaga</taxon>
        <taxon>Elateriformia</taxon>
        <taxon>Elateroidea</taxon>
        <taxon>Lampyridae</taxon>
        <taxon>Luciolinae</taxon>
        <taxon>Aquatica</taxon>
    </lineage>
</organism>
<proteinExistence type="inferred from homology"/>
<dbReference type="InterPro" id="IPR012582">
    <property type="entry name" value="DNAPKcs_CC3"/>
</dbReference>
<dbReference type="InterPro" id="IPR011009">
    <property type="entry name" value="Kinase-like_dom_sf"/>
</dbReference>
<dbReference type="SUPFAM" id="SSF56112">
    <property type="entry name" value="Protein kinase-like (PK-like)"/>
    <property type="match status" value="1"/>
</dbReference>
<dbReference type="InterPro" id="IPR016024">
    <property type="entry name" value="ARM-type_fold"/>
</dbReference>
<dbReference type="SMART" id="SM01343">
    <property type="entry name" value="FATC"/>
    <property type="match status" value="1"/>
</dbReference>
<dbReference type="GO" id="GO:0005634">
    <property type="term" value="C:nucleus"/>
    <property type="evidence" value="ECO:0007669"/>
    <property type="project" value="UniProtKB-SubCell"/>
</dbReference>
<dbReference type="PROSITE" id="PS00915">
    <property type="entry name" value="PI3_4_KINASE_1"/>
    <property type="match status" value="1"/>
</dbReference>
<dbReference type="SMART" id="SM00146">
    <property type="entry name" value="PI3Kc"/>
    <property type="match status" value="1"/>
</dbReference>
<dbReference type="PROSITE" id="PS00916">
    <property type="entry name" value="PI3_4_KINASE_2"/>
    <property type="match status" value="1"/>
</dbReference>
<reference evidence="16" key="1">
    <citation type="submission" date="2023-01" db="EMBL/GenBank/DDBJ databases">
        <title>Key to firefly adult light organ development and bioluminescence: homeobox transcription factors regulate luciferase expression and transportation to peroxisome.</title>
        <authorList>
            <person name="Fu X."/>
        </authorList>
    </citation>
    <scope>NUCLEOTIDE SEQUENCE [LARGE SCALE GENOMIC DNA]</scope>
</reference>
<keyword evidence="9" id="KW-0067">ATP-binding</keyword>
<dbReference type="Pfam" id="PF20502">
    <property type="entry name" value="DNAPKcs_CC1-2"/>
    <property type="match status" value="1"/>
</dbReference>
<keyword evidence="6" id="KW-0547">Nucleotide-binding</keyword>
<dbReference type="InterPro" id="IPR037706">
    <property type="entry name" value="DNA-PK_dom"/>
</dbReference>
<dbReference type="PROSITE" id="PS50290">
    <property type="entry name" value="PI3_4_KINASE_3"/>
    <property type="match status" value="1"/>
</dbReference>
<evidence type="ECO:0000256" key="2">
    <source>
        <dbReference type="ARBA" id="ARBA00011031"/>
    </source>
</evidence>
<feature type="domain" description="FATC" evidence="14">
    <location>
        <begin position="3863"/>
        <end position="3895"/>
    </location>
</feature>
<dbReference type="GO" id="GO:0004677">
    <property type="term" value="F:DNA-dependent protein kinase activity"/>
    <property type="evidence" value="ECO:0007669"/>
    <property type="project" value="InterPro"/>
</dbReference>
<dbReference type="Pfam" id="PF00454">
    <property type="entry name" value="PI3_PI4_kinase"/>
    <property type="match status" value="1"/>
</dbReference>
<comment type="caution">
    <text evidence="15">The sequence shown here is derived from an EMBL/GenBank/DDBJ whole genome shotgun (WGS) entry which is preliminary data.</text>
</comment>
<keyword evidence="16" id="KW-1185">Reference proteome</keyword>
<dbReference type="Gene3D" id="3.30.1010.10">
    <property type="entry name" value="Phosphatidylinositol 3-kinase Catalytic Subunit, Chain A, domain 4"/>
    <property type="match status" value="1"/>
</dbReference>
<dbReference type="Pfam" id="PF02260">
    <property type="entry name" value="FATC"/>
    <property type="match status" value="1"/>
</dbReference>
<comment type="similarity">
    <text evidence="2">Belongs to the PI3/PI4-kinase family.</text>
</comment>
<dbReference type="PROSITE" id="PS51190">
    <property type="entry name" value="FATC"/>
    <property type="match status" value="1"/>
</dbReference>
<evidence type="ECO:0000256" key="7">
    <source>
        <dbReference type="ARBA" id="ARBA00022763"/>
    </source>
</evidence>
<evidence type="ECO:0000256" key="9">
    <source>
        <dbReference type="ARBA" id="ARBA00022840"/>
    </source>
</evidence>
<dbReference type="SMART" id="SM01344">
    <property type="entry name" value="NUC194"/>
    <property type="match status" value="1"/>
</dbReference>
<evidence type="ECO:0000256" key="11">
    <source>
        <dbReference type="ARBA" id="ARBA00023242"/>
    </source>
</evidence>
<dbReference type="PROSITE" id="PS51189">
    <property type="entry name" value="FAT"/>
    <property type="match status" value="1"/>
</dbReference>
<dbReference type="InterPro" id="IPR050517">
    <property type="entry name" value="DDR_Repair_Kinase"/>
</dbReference>
<dbReference type="InterPro" id="IPR000403">
    <property type="entry name" value="PI3/4_kinase_cat_dom"/>
</dbReference>
<protein>
    <recommendedName>
        <fullName evidence="3">non-specific serine/threonine protein kinase</fullName>
        <ecNumber evidence="3">2.7.11.1</ecNumber>
    </recommendedName>
</protein>
<keyword evidence="5" id="KW-0808">Transferase</keyword>
<dbReference type="InterPro" id="IPR036940">
    <property type="entry name" value="PI3/4_kinase_cat_sf"/>
</dbReference>
<feature type="domain" description="FAT" evidence="13">
    <location>
        <begin position="2699"/>
        <end position="3315"/>
    </location>
</feature>
<evidence type="ECO:0000259" key="13">
    <source>
        <dbReference type="PROSITE" id="PS51189"/>
    </source>
</evidence>
<comment type="subcellular location">
    <subcellularLocation>
        <location evidence="1">Nucleus</location>
    </subcellularLocation>
</comment>
<keyword evidence="11" id="KW-0539">Nucleus</keyword>
<dbReference type="EC" id="2.7.11.1" evidence="3"/>
<accession>A0AAN7PAY3</accession>
<dbReference type="GO" id="GO:0006303">
    <property type="term" value="P:double-strand break repair via nonhomologous end joining"/>
    <property type="evidence" value="ECO:0007669"/>
    <property type="project" value="InterPro"/>
</dbReference>
<evidence type="ECO:0000259" key="14">
    <source>
        <dbReference type="PROSITE" id="PS51190"/>
    </source>
</evidence>
<evidence type="ECO:0000256" key="6">
    <source>
        <dbReference type="ARBA" id="ARBA00022741"/>
    </source>
</evidence>
<dbReference type="SUPFAM" id="SSF48371">
    <property type="entry name" value="ARM repeat"/>
    <property type="match status" value="1"/>
</dbReference>
<feature type="domain" description="PI3K/PI4K catalytic" evidence="12">
    <location>
        <begin position="3496"/>
        <end position="3836"/>
    </location>
</feature>
<dbReference type="Pfam" id="PF08163">
    <property type="entry name" value="DNAPKcs_CC3"/>
    <property type="match status" value="1"/>
</dbReference>
<evidence type="ECO:0000256" key="1">
    <source>
        <dbReference type="ARBA" id="ARBA00004123"/>
    </source>
</evidence>
<dbReference type="InterPro" id="IPR011989">
    <property type="entry name" value="ARM-like"/>
</dbReference>
<dbReference type="Proteomes" id="UP001353858">
    <property type="component" value="Unassembled WGS sequence"/>
</dbReference>
<evidence type="ECO:0000313" key="16">
    <source>
        <dbReference type="Proteomes" id="UP001353858"/>
    </source>
</evidence>
<dbReference type="CDD" id="cd05172">
    <property type="entry name" value="PIKKc_DNA-PK"/>
    <property type="match status" value="1"/>
</dbReference>
<dbReference type="GO" id="GO:0008630">
    <property type="term" value="P:intrinsic apoptotic signaling pathway in response to DNA damage"/>
    <property type="evidence" value="ECO:0007669"/>
    <property type="project" value="TreeGrafter"/>
</dbReference>
<sequence length="3895" mass="451284">MEEDLYSFGKQLSSFIEKNQYHEAERFIIQINKTLTSFELPPFTIDTYFLNIFNESTGLLQFLKQILYNANYKKVKLVCFELLYTIVNNFNKKIEKHLLAIIKTCAPVVRSSASAAEKEKSLGVVILILKQGNLYANTSEDVEKEISDLYKDTLFNCLCNRFDKSVLVQERLFEAIGFVTKKFPSVIMNPNELCNILVSSLSRELQSKDKSLPVITGCLSALSNFLENFTFNSEDDKAMIHKVYNCTKTLADPQDSHRKVAYRENLSFISNHIILFSDLVYAEAEWWHQTLLKWFSYGVEDKKAAYKILESFTQEMANILSTRDSTYDRQLFKYFMDYFNKINEESTAENYEMQLAIRGLGLLAKSFKLHVTPIEINRLFVTISQILENNYILNDKIDPDQLIYLPHYIQTLSFIINNLPELHSNHIVSLQLISILLIKIFPQLSTMHHYMVIDAFVIMLYQLATCKQNILELFLENVIHQGVLWTCSHQIALDAELLKDLNQNVVTYKNHLPFWNGLLNIVNVIKYEKYEINARSRKTILKKLINELIKTLFLILNKINLSTKLIDENNPITDPAAAYQPIETNDFVIFVNVVDFYQEILENVDMEIFKFWIIIYINRILNYSLKYPLVSGFYKLLASCLKNCEKLNYFNDSNRINEDVQMCHYSLVKFSEDVLCRMKQYKGDLQIACLHLIMAMPVSVIQEVLPSISSAFLVLFTIGRSYLPLAHLGIDALEKWVKQLSANDIEPILKEVLSSLDSYLRSRSLGSSLESNLTVRYRKTKKLLSKRKILVQTEPELLKLQMKIMSFIGQLNNNLCMTFVSNEDNESAVYSDTSYLAVNFPYNNKLLMSMDRFVPRVLELSLFCSDRKMRVAACELLHAFILIILGTSKVADPKTLIRLDYLVRSVASPILKLACDMDEVVQQLFSSLAVQVMHYYSRPDQMETSHSHIVIEALMDSITNSTNFHLRDFSGKCIHEFVKWTIKQADKNDLLKNPKYIKIWIQNIQAFSVHTDPFKRLGAALIFNNIYTLIREETYMFNMFWLELLHAFVMNLSLTQVKKVDDNNCVDQVLQALNHLERGFVEKSNSFNENDKNRRKPIDLDGVLLNDVVSWLLKGTSSNNWHCRTKCMSMFCAIAPLVSGCNNSLKKYNDLYLSPNPEWICNTYETNLIETPTLKELKESTSTNGLFKWFHSLLCALDGYIFVVNNNFLPEKYVSEKSQLFTAIIFFLDQVMLNSINDVTKNIPNGGNIIYTAAEKEHYNYVKAKVVTKLMDLLIALGENKNDLTYAKIENEFLWKHNLGNFICHRIFDPLSMGFDFTDDSQDVIKLLNTISGFASDSIIVSLNTHIYSYINKFSTRYDLSSSAVPFKERLLLKGLLILNESYLSNKIDLHFFNAGAVDVIKKQLIEDKDNKMYIKHIHKTAKEFCELKLQLALCDKKELLIATQLIFENSLVTDEKNRKEIKYGSYFYQTFKDVLLKFLFENYATVLDEIFAIETGDNIFSYLFDLLKYARDNSKSLHRQIEAAIDASLRKWDYMIFYFNENVKSRMLGLELLSKLAKISEKPFCDVLQQKLGVIEWVIGLLNYEEIDWSEESSLSFKSEVINVLPCVLGKFDVYSTEISDAFQTIKARYYTDIRLTNKQIFCVTTFKKLLDAVKYSRSKILLKSALDIYISTPYINKDIDLDDILKSFIRHLSVDQQVDALNLVYQMSYSIDQFKYSHRYVLAKKVMPSLIQHCYYNAYEIFFVSIIETIKVRVGLKIDEYSNDEIVNKIINFILIELLFFRIKTDRFLDNTCNISKAAFPTDPPSTKNMLRSFTGTMIQTSKETYNLQSGDDKDIFRLYQCHAYNTLISLISNTQTSIDLYNALFIREDVWPKILDTDRKYTFEIDFDSMPPMRNVLINIRSEMLNQKRLVDPNAHTVNYIQSQHLFKSTLNEDVTKFDFTHSVLRSQLDEQVKVEDAEATQELGITLEEIQINFHECMAPICGVIQHMVDADINALPIDGANVVLPKWMKGIKNVLMAQDTHNNVKIFLVKVIHNRQDIFKYYAKFFYAPILKFISDGVIGNNINFFVTDLVVMLTSWSSIALPSEDKTLASSLLKFLMCNCDNDVKNIFKYNLELIKLLLETWKTCVEIPYDFVYAKLQLSEKSQKLDVGVHLAATILANNIAPWSENELKNFLMVLSKILKNSHVSVYQPCSEVLGMALNFISQDATSYRHLEKFKEYLHKQLEKLSSDDNKFAYCLQGIALHYPDIANNYLVKLNSKLKFVQGNFKNIYLRIFLARVDELHVQNELSSIDFRSLLLEENLETQELTLEIIKKSILYLKVDQQLLVLKEVANFVSNSSTSFRTLMYEIFIIIYNDQNQQAEEVTELSKDILLQGLVDKETIIRDKLLTFWASDSHLPKDISNAFLYLLNAMYKPNIEENYVCYSAYFLLNLLKETKEYSEKLFKYPLYNCDFQDYNLVSNWRRQHASMAPLFATSLSSQDATMHVMNPNVLRATVTTLEFQPTQLGPHTSKQYSSLSTSSLFSLKEEEGVSDGTFKDPNIVLREGFKRSRRFIKNKSKISRYFADEEVKKSLKQEELRKERIQKSEKSVNLCRKYRIGEYPDIEITLSSVINPLQTLALCDAPIARHLYTSLFTSLVTHMKQTKMDNTRFLENVKQSINYVLSNSTEFAPNTIGAFLDIALSYKNEMQFDPAIISNVSEESGLLSIGSLLLEEYLDMNVDVVEPTPAKRARGVETANTYCWVKLAELYKEMNEWDVVTAIFMEKMNGSDTVVKAIEAESTGHWRAARGFYAQVIGEDTSVDRRDFYYESYFKSFAALGEWDELTEAISHNVCTNENDNTWNLLWDDNWNQHKLLPWYITAGLRNRLLGGNRDIFTEINECLQDPHKSEYLKNNFGEELAMLCLLQDDCDTANYYLNNTVTKWLENWSHLNPLFLKLRANTLFNLKGVIDLYLFINFIDKLKVEDCKTNVEFLLKSWTESSVDSMESLLQSETSTVYRNQFITVMQQKLLTLLPDEEDYIKNDLNAHKFKLHINLTERALEQENYYVARKYVKIAAKFKHLGDLENMQLPLSFSKIIYFMSQTIEDDESKIKSLLNSWERLGTLTNKSVTNDNKLCYIMKSKRHIYDLTQKIHAVLSRNDELYNRNKSNLQKFMGNVALTGVEKIWEYGVNELKAGIKYCEGEVQKMMNTENLKIYSHMSEAYVKLAYCTQYKDNMDETFIVCVLRAMMLGSSEGKQLFPCLLNKNIAEFRNTFKLETSKIPTWMFLKWIPQLLANLDTSCIYAIDDIILEIAKVYPQAIMFPYRISQEKYKFEPGGIENLGKTLMQKLNELLLPGELMENFLKAISFVTPPVNVLTYYLKKLKACNTEQEFKDALQNLLNEVFSEHEKYIDYRDAKSVKGLMFKEIAGYEIKLRALLKGKFDLAITKNKIMDMQNALSVSKFRRSIKLFEYSPWLANFQASELYGNLEIPGQYTGEKRPLVQYHTKIMGFAPMVHLLESMRAPIRITILGNDGKQYKYLVKFGEDLRQDQRIEQIFILMNNVLLQDSNCNKRQMNLTTYQVIPLNSRLGVIEWLNDTIHLKEFIETGLSDQKSLKKSQEKYMTWINKAVPKKINDPHHPERYGFAFLKYKDKDFMDKYTELVNYVEADVLRKSFKNISINSESFFALRHKFVVSYAVICISQWLLGIGDRHLENTLISLRNGGAIGIDFGYAFGVGTQILPIPELVPFRLTPHILNLLQPLGEHGLLQETMIHCMRAFKKRSDILLATMNVFIKEPSIDWIEFARRFDVASGSTIKKSWYSGQKIDHAKQKLEGANPVKIMIEELESGHSHNPPLRDIYVTAVKGKAHNFRATVNDNNLTEEDQVKCLLDHATDYNVLGRMYEGWCAWV</sequence>
<name>A0AAN7PAY3_9COLE</name>
<evidence type="ECO:0000256" key="4">
    <source>
        <dbReference type="ARBA" id="ARBA00022527"/>
    </source>
</evidence>
<dbReference type="Gene3D" id="1.10.1070.11">
    <property type="entry name" value="Phosphatidylinositol 3-/4-kinase, catalytic domain"/>
    <property type="match status" value="1"/>
</dbReference>
<dbReference type="InterPro" id="IPR045581">
    <property type="entry name" value="DNAPKcs_CC5"/>
</dbReference>
<dbReference type="InterPro" id="IPR018936">
    <property type="entry name" value="PI3/4_kinase_CS"/>
</dbReference>
<evidence type="ECO:0000259" key="12">
    <source>
        <dbReference type="PROSITE" id="PS50290"/>
    </source>
</evidence>
<dbReference type="InterPro" id="IPR046804">
    <property type="entry name" value="DNA-PKcs_N"/>
</dbReference>